<proteinExistence type="predicted"/>
<feature type="coiled-coil region" evidence="2">
    <location>
        <begin position="167"/>
        <end position="194"/>
    </location>
</feature>
<keyword evidence="4" id="KW-0472">Membrane</keyword>
<dbReference type="CDD" id="cd12797">
    <property type="entry name" value="M23_peptidase"/>
    <property type="match status" value="1"/>
</dbReference>
<name>A0A3B0RWJ5_9ZZZZ</name>
<dbReference type="InterPro" id="IPR050570">
    <property type="entry name" value="Cell_wall_metabolism_enzyme"/>
</dbReference>
<protein>
    <submittedName>
        <fullName evidence="6">Peptidase, M23/M37 family</fullName>
    </submittedName>
</protein>
<keyword evidence="4" id="KW-0812">Transmembrane</keyword>
<dbReference type="PANTHER" id="PTHR21666">
    <property type="entry name" value="PEPTIDASE-RELATED"/>
    <property type="match status" value="1"/>
</dbReference>
<evidence type="ECO:0000256" key="2">
    <source>
        <dbReference type="SAM" id="Coils"/>
    </source>
</evidence>
<dbReference type="InterPro" id="IPR011055">
    <property type="entry name" value="Dup_hybrid_motif"/>
</dbReference>
<organism evidence="6">
    <name type="scientific">hydrothermal vent metagenome</name>
    <dbReference type="NCBI Taxonomy" id="652676"/>
    <lineage>
        <taxon>unclassified sequences</taxon>
        <taxon>metagenomes</taxon>
        <taxon>ecological metagenomes</taxon>
    </lineage>
</organism>
<keyword evidence="2" id="KW-0175">Coiled coil</keyword>
<feature type="transmembrane region" description="Helical" evidence="4">
    <location>
        <begin position="47"/>
        <end position="68"/>
    </location>
</feature>
<reference evidence="6" key="1">
    <citation type="submission" date="2018-06" db="EMBL/GenBank/DDBJ databases">
        <authorList>
            <person name="Zhirakovskaya E."/>
        </authorList>
    </citation>
    <scope>NUCLEOTIDE SEQUENCE</scope>
</reference>
<evidence type="ECO:0000256" key="3">
    <source>
        <dbReference type="SAM" id="MobiDB-lite"/>
    </source>
</evidence>
<accession>A0A3B0RWJ5</accession>
<gene>
    <name evidence="6" type="ORF">MNBD_ALPHA02-2402</name>
</gene>
<dbReference type="Gene3D" id="2.70.70.10">
    <property type="entry name" value="Glucose Permease (Domain IIA)"/>
    <property type="match status" value="1"/>
</dbReference>
<keyword evidence="4" id="KW-1133">Transmembrane helix</keyword>
<evidence type="ECO:0000256" key="1">
    <source>
        <dbReference type="ARBA" id="ARBA00022729"/>
    </source>
</evidence>
<keyword evidence="1" id="KW-0732">Signal</keyword>
<dbReference type="GO" id="GO:0004222">
    <property type="term" value="F:metalloendopeptidase activity"/>
    <property type="evidence" value="ECO:0007669"/>
    <property type="project" value="TreeGrafter"/>
</dbReference>
<evidence type="ECO:0000313" key="6">
    <source>
        <dbReference type="EMBL" id="VAV96379.1"/>
    </source>
</evidence>
<dbReference type="SUPFAM" id="SSF51261">
    <property type="entry name" value="Duplicated hybrid motif"/>
    <property type="match status" value="1"/>
</dbReference>
<dbReference type="Pfam" id="PF01551">
    <property type="entry name" value="Peptidase_M23"/>
    <property type="match status" value="1"/>
</dbReference>
<sequence>MSKRTRTISKFIMKLREAVIRRFPERQLYFRTNGVVRFISISHRTQLMGILALFGVFVWSALTSYSFVFRAEILAAKDVELAKAEKNYNKANEQFDNLKKDIQKSTMALEQRQIYLQQLLEADKSLSSTILPDQEQPTAKNSPSQKNNPESDVISYEAESSDVIGVYQDHKAQLANLEFSIARIEQQQQALAENMISRISRKIDYVENTLKKSGIKSSKLIQLSQNKPSLSMAMGGPFILYSENNDIDLSSNEPFAKLYARHNRLIDLESAMQHIPIGKPAKKYYISSSFGIRKDPFKKKWARHYGIDMAGWWKTPIYASANGTIIKAGRNGAFGNFIEIDHGNGFRSRYGHLSRILVKKGDKVTLEQKIALMGSTGRSTSPHLHYEIWFNGKPINPQKIFKASNNVLKIQRQEYDS</sequence>
<dbReference type="AlphaFoldDB" id="A0A3B0RWJ5"/>
<dbReference type="InterPro" id="IPR016047">
    <property type="entry name" value="M23ase_b-sheet_dom"/>
</dbReference>
<evidence type="ECO:0000256" key="4">
    <source>
        <dbReference type="SAM" id="Phobius"/>
    </source>
</evidence>
<feature type="domain" description="M23ase beta-sheet core" evidence="5">
    <location>
        <begin position="303"/>
        <end position="397"/>
    </location>
</feature>
<feature type="compositionally biased region" description="Polar residues" evidence="3">
    <location>
        <begin position="133"/>
        <end position="150"/>
    </location>
</feature>
<dbReference type="FunFam" id="2.70.70.10:FF:000006">
    <property type="entry name" value="M23 family peptidase"/>
    <property type="match status" value="1"/>
</dbReference>
<dbReference type="EMBL" id="UOED01000107">
    <property type="protein sequence ID" value="VAV96379.1"/>
    <property type="molecule type" value="Genomic_DNA"/>
</dbReference>
<evidence type="ECO:0000259" key="5">
    <source>
        <dbReference type="Pfam" id="PF01551"/>
    </source>
</evidence>
<dbReference type="PANTHER" id="PTHR21666:SF289">
    <property type="entry name" value="L-ALA--D-GLU ENDOPEPTIDASE"/>
    <property type="match status" value="1"/>
</dbReference>
<feature type="region of interest" description="Disordered" evidence="3">
    <location>
        <begin position="133"/>
        <end position="153"/>
    </location>
</feature>
<feature type="coiled-coil region" evidence="2">
    <location>
        <begin position="74"/>
        <end position="108"/>
    </location>
</feature>